<gene>
    <name evidence="2" type="ORF">PG986_013969</name>
</gene>
<evidence type="ECO:0000256" key="1">
    <source>
        <dbReference type="SAM" id="MobiDB-lite"/>
    </source>
</evidence>
<feature type="region of interest" description="Disordered" evidence="1">
    <location>
        <begin position="19"/>
        <end position="72"/>
    </location>
</feature>
<reference evidence="2 3" key="1">
    <citation type="submission" date="2023-01" db="EMBL/GenBank/DDBJ databases">
        <title>Analysis of 21 Apiospora genomes using comparative genomics revels a genus with tremendous synthesis potential of carbohydrate active enzymes and secondary metabolites.</title>
        <authorList>
            <person name="Sorensen T."/>
        </authorList>
    </citation>
    <scope>NUCLEOTIDE SEQUENCE [LARGE SCALE GENOMIC DNA]</scope>
    <source>
        <strain evidence="2 3">CBS 24483</strain>
    </source>
</reference>
<keyword evidence="3" id="KW-1185">Reference proteome</keyword>
<evidence type="ECO:0000313" key="3">
    <source>
        <dbReference type="Proteomes" id="UP001391051"/>
    </source>
</evidence>
<dbReference type="Proteomes" id="UP001391051">
    <property type="component" value="Unassembled WGS sequence"/>
</dbReference>
<name>A0ABR1PX25_9PEZI</name>
<dbReference type="GeneID" id="92083253"/>
<sequence length="72" mass="8220">MAPTIFLFVTGAHRICGSLNEVPSDPWTLPPTRAKPRLSTAGENPESRKRTEDNGLRQRGDRQWRRWHAKAP</sequence>
<protein>
    <submittedName>
        <fullName evidence="2">Uncharacterized protein</fullName>
    </submittedName>
</protein>
<organism evidence="2 3">
    <name type="scientific">Apiospora aurea</name>
    <dbReference type="NCBI Taxonomy" id="335848"/>
    <lineage>
        <taxon>Eukaryota</taxon>
        <taxon>Fungi</taxon>
        <taxon>Dikarya</taxon>
        <taxon>Ascomycota</taxon>
        <taxon>Pezizomycotina</taxon>
        <taxon>Sordariomycetes</taxon>
        <taxon>Xylariomycetidae</taxon>
        <taxon>Amphisphaeriales</taxon>
        <taxon>Apiosporaceae</taxon>
        <taxon>Apiospora</taxon>
    </lineage>
</organism>
<dbReference type="EMBL" id="JAQQWE010000009">
    <property type="protein sequence ID" value="KAK7941582.1"/>
    <property type="molecule type" value="Genomic_DNA"/>
</dbReference>
<feature type="compositionally biased region" description="Basic and acidic residues" evidence="1">
    <location>
        <begin position="45"/>
        <end position="64"/>
    </location>
</feature>
<proteinExistence type="predicted"/>
<evidence type="ECO:0000313" key="2">
    <source>
        <dbReference type="EMBL" id="KAK7941582.1"/>
    </source>
</evidence>
<comment type="caution">
    <text evidence="2">The sequence shown here is derived from an EMBL/GenBank/DDBJ whole genome shotgun (WGS) entry which is preliminary data.</text>
</comment>
<dbReference type="RefSeq" id="XP_066694334.1">
    <property type="nucleotide sequence ID" value="XM_066850191.1"/>
</dbReference>
<accession>A0ABR1PX25</accession>